<dbReference type="InterPro" id="IPR050813">
    <property type="entry name" value="Sigma-70_Factor"/>
</dbReference>
<keyword evidence="4 6" id="KW-0238">DNA-binding</keyword>
<dbReference type="GO" id="GO:0003677">
    <property type="term" value="F:DNA binding"/>
    <property type="evidence" value="ECO:0007669"/>
    <property type="project" value="UniProtKB-KW"/>
</dbReference>
<evidence type="ECO:0000256" key="6">
    <source>
        <dbReference type="RuleBase" id="RU362124"/>
    </source>
</evidence>
<dbReference type="InterPro" id="IPR007627">
    <property type="entry name" value="RNA_pol_sigma70_r2"/>
</dbReference>
<dbReference type="AlphaFoldDB" id="A0A2S0VN23"/>
<keyword evidence="3 6" id="KW-0731">Sigma factor</keyword>
<dbReference type="PANTHER" id="PTHR30376:SF3">
    <property type="entry name" value="RNA POLYMERASE SIGMA FACTOR RPOH"/>
    <property type="match status" value="1"/>
</dbReference>
<keyword evidence="10" id="KW-1185">Reference proteome</keyword>
<dbReference type="NCBIfam" id="TIGR02937">
    <property type="entry name" value="sigma70-ECF"/>
    <property type="match status" value="1"/>
</dbReference>
<dbReference type="Pfam" id="PF04542">
    <property type="entry name" value="Sigma70_r2"/>
    <property type="match status" value="1"/>
</dbReference>
<dbReference type="PROSITE" id="PS00715">
    <property type="entry name" value="SIGMA70_1"/>
    <property type="match status" value="1"/>
</dbReference>
<dbReference type="RefSeq" id="WP_108601645.1">
    <property type="nucleotide sequence ID" value="NZ_CP026604.1"/>
</dbReference>
<dbReference type="EMBL" id="CP026604">
    <property type="protein sequence ID" value="AWB65569.1"/>
    <property type="molecule type" value="Genomic_DNA"/>
</dbReference>
<dbReference type="GO" id="GO:0016987">
    <property type="term" value="F:sigma factor activity"/>
    <property type="evidence" value="ECO:0007669"/>
    <property type="project" value="UniProtKB-KW"/>
</dbReference>
<dbReference type="KEGG" id="cate:C2869_03565"/>
<dbReference type="InterPro" id="IPR013325">
    <property type="entry name" value="RNA_pol_sigma_r2"/>
</dbReference>
<name>A0A2S0VN23_9ALTE</name>
<keyword evidence="5 6" id="KW-0804">Transcription</keyword>
<evidence type="ECO:0000313" key="9">
    <source>
        <dbReference type="EMBL" id="AWB65569.1"/>
    </source>
</evidence>
<dbReference type="CDD" id="cd06171">
    <property type="entry name" value="Sigma70_r4"/>
    <property type="match status" value="1"/>
</dbReference>
<comment type="similarity">
    <text evidence="1 6">Belongs to the sigma-70 factor family.</text>
</comment>
<evidence type="ECO:0000256" key="1">
    <source>
        <dbReference type="ARBA" id="ARBA00007788"/>
    </source>
</evidence>
<dbReference type="InterPro" id="IPR036388">
    <property type="entry name" value="WH-like_DNA-bd_sf"/>
</dbReference>
<dbReference type="NCBIfam" id="NF005143">
    <property type="entry name" value="PRK06596.1"/>
    <property type="match status" value="1"/>
</dbReference>
<protein>
    <recommendedName>
        <fullName evidence="6">RNA polymerase sigma factor</fullName>
    </recommendedName>
</protein>
<dbReference type="InterPro" id="IPR013324">
    <property type="entry name" value="RNA_pol_sigma_r3/r4-like"/>
</dbReference>
<dbReference type="Pfam" id="PF04545">
    <property type="entry name" value="Sigma70_r4"/>
    <property type="match status" value="1"/>
</dbReference>
<dbReference type="Gene3D" id="1.20.120.1810">
    <property type="match status" value="1"/>
</dbReference>
<dbReference type="GO" id="GO:0006352">
    <property type="term" value="P:DNA-templated transcription initiation"/>
    <property type="evidence" value="ECO:0007669"/>
    <property type="project" value="InterPro"/>
</dbReference>
<feature type="domain" description="RNA polymerase sigma-70" evidence="7">
    <location>
        <begin position="81"/>
        <end position="94"/>
    </location>
</feature>
<dbReference type="InterPro" id="IPR014284">
    <property type="entry name" value="RNA_pol_sigma-70_dom"/>
</dbReference>
<evidence type="ECO:0000259" key="7">
    <source>
        <dbReference type="PROSITE" id="PS00715"/>
    </source>
</evidence>
<feature type="domain" description="RNA polymerase sigma-70" evidence="8">
    <location>
        <begin position="260"/>
        <end position="286"/>
    </location>
</feature>
<gene>
    <name evidence="9" type="ORF">C2869_03565</name>
</gene>
<evidence type="ECO:0000256" key="3">
    <source>
        <dbReference type="ARBA" id="ARBA00023082"/>
    </source>
</evidence>
<accession>A0A2S0VN23</accession>
<reference evidence="9 10" key="1">
    <citation type="submission" date="2018-01" db="EMBL/GenBank/DDBJ databases">
        <title>Genome sequence of a Cantenovulum-like bacteria.</title>
        <authorList>
            <person name="Tan W.R."/>
            <person name="Lau N.-S."/>
            <person name="Go F."/>
            <person name="Amirul A.-A.A."/>
        </authorList>
    </citation>
    <scope>NUCLEOTIDE SEQUENCE [LARGE SCALE GENOMIC DNA]</scope>
    <source>
        <strain evidence="9 10">CCB-QB4</strain>
    </source>
</reference>
<dbReference type="InterPro" id="IPR007630">
    <property type="entry name" value="RNA_pol_sigma70_r4"/>
</dbReference>
<evidence type="ECO:0000256" key="4">
    <source>
        <dbReference type="ARBA" id="ARBA00023125"/>
    </source>
</evidence>
<dbReference type="SUPFAM" id="SSF88659">
    <property type="entry name" value="Sigma3 and sigma4 domains of RNA polymerase sigma factors"/>
    <property type="match status" value="1"/>
</dbReference>
<evidence type="ECO:0000256" key="5">
    <source>
        <dbReference type="ARBA" id="ARBA00023163"/>
    </source>
</evidence>
<dbReference type="Gene3D" id="1.10.10.10">
    <property type="entry name" value="Winged helix-like DNA-binding domain superfamily/Winged helix DNA-binding domain"/>
    <property type="match status" value="1"/>
</dbReference>
<dbReference type="PROSITE" id="PS00716">
    <property type="entry name" value="SIGMA70_2"/>
    <property type="match status" value="1"/>
</dbReference>
<dbReference type="FunFam" id="1.20.120.1810:FF:000001">
    <property type="entry name" value="RNA polymerase sigma factor RpoH"/>
    <property type="match status" value="1"/>
</dbReference>
<organism evidence="9 10">
    <name type="scientific">Saccharobesus litoralis</name>
    <dbReference type="NCBI Taxonomy" id="2172099"/>
    <lineage>
        <taxon>Bacteria</taxon>
        <taxon>Pseudomonadati</taxon>
        <taxon>Pseudomonadota</taxon>
        <taxon>Gammaproteobacteria</taxon>
        <taxon>Alteromonadales</taxon>
        <taxon>Alteromonadaceae</taxon>
        <taxon>Saccharobesus</taxon>
    </lineage>
</organism>
<dbReference type="PANTHER" id="PTHR30376">
    <property type="entry name" value="SIGMA FACTOR RPOH HEAT SHOCK RELATED"/>
    <property type="match status" value="1"/>
</dbReference>
<dbReference type="InterPro" id="IPR000943">
    <property type="entry name" value="RNA_pol_sigma70"/>
</dbReference>
<evidence type="ECO:0000313" key="10">
    <source>
        <dbReference type="Proteomes" id="UP000244441"/>
    </source>
</evidence>
<keyword evidence="2 6" id="KW-0805">Transcription regulation</keyword>
<dbReference type="PRINTS" id="PR00046">
    <property type="entry name" value="SIGMA70FCT"/>
</dbReference>
<dbReference type="Proteomes" id="UP000244441">
    <property type="component" value="Chromosome"/>
</dbReference>
<evidence type="ECO:0000256" key="2">
    <source>
        <dbReference type="ARBA" id="ARBA00023015"/>
    </source>
</evidence>
<evidence type="ECO:0000259" key="8">
    <source>
        <dbReference type="PROSITE" id="PS00716"/>
    </source>
</evidence>
<proteinExistence type="inferred from homology"/>
<dbReference type="OrthoDB" id="9809557at2"/>
<comment type="function">
    <text evidence="6">Sigma factors are initiation factors that promote the attachment of RNA polymerase to specific initiation sites and are then released.</text>
</comment>
<sequence>MTTVLTTAPTSDKLDGTGGFHAYINYVNRQPILDEKEEKELLTKYHTEKDIEAARKLVLSHLRFVAYIAKGYLGYGLSYEDLIQEGNIGLMKSVKKYKAEYAVRLATFAVHWIKSEIHNYIINNWKLVKIATTKAQRKLFFKLKSLKQHVNWMTKEETTDIANGLGVPEHEVRLMEQRLFANDYYIIENNETDDSESVPLAFSLEQNLGDTSLNPEQKTIEHIDAQSRRKQIQTVLNQLDMRTRDILVSRWFYPDECKLSLKDLAQQYKISIERVRQIEQAGLQQLRQGIQE</sequence>
<dbReference type="SUPFAM" id="SSF88946">
    <property type="entry name" value="Sigma2 domain of RNA polymerase sigma factors"/>
    <property type="match status" value="1"/>
</dbReference>